<dbReference type="PANTHER" id="PTHR43739:SF5">
    <property type="entry name" value="EXO-ALPHA-SIALIDASE"/>
    <property type="match status" value="1"/>
</dbReference>
<dbReference type="InterPro" id="IPR015943">
    <property type="entry name" value="WD40/YVTN_repeat-like_dom_sf"/>
</dbReference>
<feature type="region of interest" description="Disordered" evidence="1">
    <location>
        <begin position="140"/>
        <end position="194"/>
    </location>
</feature>
<keyword evidence="2" id="KW-0472">Membrane</keyword>
<dbReference type="AlphaFoldDB" id="A0A2Z4FIX0"/>
<evidence type="ECO:0008006" key="5">
    <source>
        <dbReference type="Google" id="ProtNLM"/>
    </source>
</evidence>
<keyword evidence="2" id="KW-1133">Transmembrane helix</keyword>
<organism evidence="3 4">
    <name type="scientific">Bradymonas sediminis</name>
    <dbReference type="NCBI Taxonomy" id="1548548"/>
    <lineage>
        <taxon>Bacteria</taxon>
        <taxon>Deltaproteobacteria</taxon>
        <taxon>Bradymonadales</taxon>
        <taxon>Bradymonadaceae</taxon>
        <taxon>Bradymonas</taxon>
    </lineage>
</organism>
<sequence length="793" mass="87515">MLIAGFLAGCVEERSSIDLQRVPMPEGGSVYTVAVLDGDPEPSLVAPSHAGLFIHHSDRGAWEHIQPRSQDALRQQRLGQPNDEALTPARRALNFRPSELFTAHDSRLWLAPGVSETGTQEFLTSEDLGRTWSRTPLPIIAAQPEDPPDEPETSDAPDAGSDTQDERPPSDQPAPDGPTDETQPPAEPTLRPNPAHLRFVNTGELGFYLMGANNLWKLKLPADAPLRADAQPEELWENISLRGAQLDDDSNRTKLPYMLRHYLPAAPQRPYEMLTMLRERLHIYRRDAGEPKFKEVAVLDGADSQLATVPGTNLVLILTSEGLFKSEDDGKTWNRLTWYSLTQDDTQGQALQVLAATPDHPATLLLALEDGAIYRSDDLGEKFTEVRPPDLDLRGVVDFAYSRKHDRVWAATNGAGVLRSLDRGKTWQNINDELRATRASDIGADESDAFLLGTDAGLYRLAGRPESGQWQMLQPRAITAIRVEHDSGAILSGTTTGAIVRLETSGKSSVSQAAPSAPTGATAFRAPRFRGMDLPPRAIVAIEAHPDNPQVYAWSAHRGPLTSLDSGVSWTSLALNPAFESALEGSYISNFTTEVGERIYLVTRGLNPSAPTQLWRSYNNGETWHAVSSLERGPRPSDVFLAHNPSLSPENVFMAHRNRFARSLDGGSSWRDLRGPWSDGEILLYELIDDKHLLIVESFQTTYLVLVTDTEQERPSFRNYQLNWPKRRGIDRADIHNISVQGGYFFLSTDRGLYTGKVPDEHQRLPNGLAVLITIISVALLTLLGFGIMRATA</sequence>
<dbReference type="EMBL" id="CP030032">
    <property type="protein sequence ID" value="AWV88618.1"/>
    <property type="molecule type" value="Genomic_DNA"/>
</dbReference>
<dbReference type="PANTHER" id="PTHR43739">
    <property type="entry name" value="XYLOGLUCANASE (EUROFUNG)"/>
    <property type="match status" value="1"/>
</dbReference>
<feature type="transmembrane region" description="Helical" evidence="2">
    <location>
        <begin position="769"/>
        <end position="789"/>
    </location>
</feature>
<dbReference type="GO" id="GO:0010411">
    <property type="term" value="P:xyloglucan metabolic process"/>
    <property type="evidence" value="ECO:0007669"/>
    <property type="project" value="TreeGrafter"/>
</dbReference>
<dbReference type="KEGG" id="bsed:DN745_04410"/>
<evidence type="ECO:0000313" key="3">
    <source>
        <dbReference type="EMBL" id="AWV88618.1"/>
    </source>
</evidence>
<name>A0A2Z4FIX0_9DELT</name>
<dbReference type="OrthoDB" id="9764804at2"/>
<evidence type="ECO:0000256" key="2">
    <source>
        <dbReference type="SAM" id="Phobius"/>
    </source>
</evidence>
<protein>
    <recommendedName>
        <fullName evidence="5">Sortilin N-terminal domain-containing protein</fullName>
    </recommendedName>
</protein>
<dbReference type="Gene3D" id="2.130.10.10">
    <property type="entry name" value="YVTN repeat-like/Quinoprotein amine dehydrogenase"/>
    <property type="match status" value="2"/>
</dbReference>
<gene>
    <name evidence="3" type="ORF">DN745_04410</name>
</gene>
<dbReference type="SUPFAM" id="SSF110296">
    <property type="entry name" value="Oligoxyloglucan reducing end-specific cellobiohydrolase"/>
    <property type="match status" value="1"/>
</dbReference>
<dbReference type="InterPro" id="IPR052025">
    <property type="entry name" value="Xyloglucanase_GH74"/>
</dbReference>
<proteinExistence type="predicted"/>
<feature type="compositionally biased region" description="Acidic residues" evidence="1">
    <location>
        <begin position="146"/>
        <end position="155"/>
    </location>
</feature>
<accession>A0A2Z4FIX0</accession>
<dbReference type="Proteomes" id="UP000249799">
    <property type="component" value="Chromosome"/>
</dbReference>
<evidence type="ECO:0000313" key="4">
    <source>
        <dbReference type="Proteomes" id="UP000249799"/>
    </source>
</evidence>
<evidence type="ECO:0000256" key="1">
    <source>
        <dbReference type="SAM" id="MobiDB-lite"/>
    </source>
</evidence>
<keyword evidence="4" id="KW-1185">Reference proteome</keyword>
<keyword evidence="2" id="KW-0812">Transmembrane</keyword>
<reference evidence="3 4" key="1">
    <citation type="submission" date="2018-06" db="EMBL/GenBank/DDBJ databases">
        <title>Lujinxingia sediminis gen. nov. sp. nov., a new facultative anaerobic member of the class Deltaproteobacteria, and proposal of Lujinxingaceae fam. nov.</title>
        <authorList>
            <person name="Guo L.-Y."/>
            <person name="Li C.-M."/>
            <person name="Wang S."/>
            <person name="Du Z.-J."/>
        </authorList>
    </citation>
    <scope>NUCLEOTIDE SEQUENCE [LARGE SCALE GENOMIC DNA]</scope>
    <source>
        <strain evidence="3 4">FA350</strain>
    </source>
</reference>